<dbReference type="PANTHER" id="PTHR11560">
    <property type="entry name" value="39S RIBOSOMAL PROTEIN L10, MITOCHONDRIAL"/>
    <property type="match status" value="1"/>
</dbReference>
<sequence length="255" mass="28092">MAATLCGKLFSRPVWLPLTQSVRHGSKAVTRHRKPVHILKQKLLAVTQYIPPKPGPPVGSVAPRPERNVEESGLMRILKRDLEAVFKENKMIAVAQNNSSNSEDMLILRHRLNKHNISVKFFPNQVTRAFLSGSPYRNMEPLFTGPTVMLVSKEPKARQMLVSLRGSPQITLLGACIENALLSRQGILDYSKLPTMITTQGELVGSLTLMSSQTVSMLSRHPAHLSALLQQYVKQQSPEGEGGADQDPTQTEGAA</sequence>
<organism evidence="7 8">
    <name type="scientific">Clupea harengus</name>
    <name type="common">Atlantic herring</name>
    <dbReference type="NCBI Taxonomy" id="7950"/>
    <lineage>
        <taxon>Eukaryota</taxon>
        <taxon>Metazoa</taxon>
        <taxon>Chordata</taxon>
        <taxon>Craniata</taxon>
        <taxon>Vertebrata</taxon>
        <taxon>Euteleostomi</taxon>
        <taxon>Actinopterygii</taxon>
        <taxon>Neopterygii</taxon>
        <taxon>Teleostei</taxon>
        <taxon>Clupei</taxon>
        <taxon>Clupeiformes</taxon>
        <taxon>Clupeoidei</taxon>
        <taxon>Clupeidae</taxon>
        <taxon>Clupea</taxon>
    </lineage>
</organism>
<dbReference type="CDD" id="cd05797">
    <property type="entry name" value="Ribosomal_L10"/>
    <property type="match status" value="1"/>
</dbReference>
<evidence type="ECO:0000256" key="4">
    <source>
        <dbReference type="ARBA" id="ARBA00035707"/>
    </source>
</evidence>
<dbReference type="KEGG" id="char:105888903"/>
<dbReference type="AlphaFoldDB" id="A0A6P3VFC3"/>
<evidence type="ECO:0000256" key="1">
    <source>
        <dbReference type="ARBA" id="ARBA00008889"/>
    </source>
</evidence>
<accession>A0A6P3VFC3</accession>
<keyword evidence="2 8" id="KW-0689">Ribosomal protein</keyword>
<evidence type="ECO:0000313" key="8">
    <source>
        <dbReference type="RefSeq" id="XP_012670121.1"/>
    </source>
</evidence>
<feature type="region of interest" description="Disordered" evidence="6">
    <location>
        <begin position="234"/>
        <end position="255"/>
    </location>
</feature>
<dbReference type="InterPro" id="IPR043141">
    <property type="entry name" value="Ribosomal_uL10-like_sf"/>
</dbReference>
<evidence type="ECO:0000256" key="3">
    <source>
        <dbReference type="ARBA" id="ARBA00023274"/>
    </source>
</evidence>
<dbReference type="GO" id="GO:1990904">
    <property type="term" value="C:ribonucleoprotein complex"/>
    <property type="evidence" value="ECO:0007669"/>
    <property type="project" value="UniProtKB-KW"/>
</dbReference>
<proteinExistence type="inferred from homology"/>
<dbReference type="Pfam" id="PF00466">
    <property type="entry name" value="Ribosomal_L10"/>
    <property type="match status" value="1"/>
</dbReference>
<gene>
    <name evidence="8" type="primary">mrpl10</name>
</gene>
<dbReference type="CTD" id="124995"/>
<evidence type="ECO:0000256" key="5">
    <source>
        <dbReference type="ARBA" id="ARBA00035716"/>
    </source>
</evidence>
<evidence type="ECO:0000256" key="2">
    <source>
        <dbReference type="ARBA" id="ARBA00022980"/>
    </source>
</evidence>
<dbReference type="SUPFAM" id="SSF160369">
    <property type="entry name" value="Ribosomal protein L10-like"/>
    <property type="match status" value="1"/>
</dbReference>
<reference evidence="8" key="1">
    <citation type="submission" date="2025-08" db="UniProtKB">
        <authorList>
            <consortium name="RefSeq"/>
        </authorList>
    </citation>
    <scope>IDENTIFICATION</scope>
</reference>
<evidence type="ECO:0000313" key="7">
    <source>
        <dbReference type="Proteomes" id="UP000515152"/>
    </source>
</evidence>
<protein>
    <recommendedName>
        <fullName evidence="4">Large ribosomal subunit protein uL10m</fullName>
    </recommendedName>
    <alternativeName>
        <fullName evidence="5">39S ribosomal protein L10, mitochondrial</fullName>
    </alternativeName>
</protein>
<dbReference type="Proteomes" id="UP000515152">
    <property type="component" value="Chromosome 23"/>
</dbReference>
<dbReference type="InterPro" id="IPR047865">
    <property type="entry name" value="Ribosomal_uL10_bac_type"/>
</dbReference>
<dbReference type="RefSeq" id="XP_012670121.1">
    <property type="nucleotide sequence ID" value="XM_012814667.2"/>
</dbReference>
<keyword evidence="7" id="KW-1185">Reference proteome</keyword>
<evidence type="ECO:0000256" key="6">
    <source>
        <dbReference type="SAM" id="MobiDB-lite"/>
    </source>
</evidence>
<name>A0A6P3VFC3_CLUHA</name>
<dbReference type="OrthoDB" id="360689at2759"/>
<keyword evidence="3" id="KW-0687">Ribonucleoprotein</keyword>
<dbReference type="GO" id="GO:0005840">
    <property type="term" value="C:ribosome"/>
    <property type="evidence" value="ECO:0007669"/>
    <property type="project" value="UniProtKB-KW"/>
</dbReference>
<comment type="similarity">
    <text evidence="1">Belongs to the universal ribosomal protein uL10 family.</text>
</comment>
<dbReference type="Gene3D" id="3.30.70.1730">
    <property type="match status" value="1"/>
</dbReference>
<dbReference type="InterPro" id="IPR001790">
    <property type="entry name" value="Ribosomal_uL10"/>
</dbReference>
<dbReference type="GeneID" id="105888903"/>